<name>A0A3S5A912_9PLAT</name>
<gene>
    <name evidence="1" type="ORF">PXEA_LOCUS16521</name>
</gene>
<reference evidence="1" key="1">
    <citation type="submission" date="2018-11" db="EMBL/GenBank/DDBJ databases">
        <authorList>
            <consortium name="Pathogen Informatics"/>
        </authorList>
    </citation>
    <scope>NUCLEOTIDE SEQUENCE</scope>
</reference>
<dbReference type="Proteomes" id="UP000784294">
    <property type="component" value="Unassembled WGS sequence"/>
</dbReference>
<evidence type="ECO:0000313" key="1">
    <source>
        <dbReference type="EMBL" id="VEL23081.1"/>
    </source>
</evidence>
<proteinExistence type="predicted"/>
<keyword evidence="2" id="KW-1185">Reference proteome</keyword>
<accession>A0A3S5A912</accession>
<comment type="caution">
    <text evidence="1">The sequence shown here is derived from an EMBL/GenBank/DDBJ whole genome shotgun (WGS) entry which is preliminary data.</text>
</comment>
<protein>
    <submittedName>
        <fullName evidence="1">Uncharacterized protein</fullName>
    </submittedName>
</protein>
<dbReference type="AlphaFoldDB" id="A0A3S5A912"/>
<sequence>MPSQASPDCSLLSAASPFASHHPAMLLAAENSIASPLGLLERLAHFTAQMVTLCPHSVGFFSIVWTVVDGLASNALSLDCCKAVASNYRLGDSINRCSSHDNGEDTGLEYLSTEAQACFHSAISLFASMLVSMHHRLTELVVGSSVAKTLEGAGCHDFSHLSPDLLLSRGVQKLTEELESASTLLTNALLWRPHETACSARVPIRIGGLLPHVQTHLGGRLNCWSFGLTLAFTAACLPEWPTLSAGVRLALTLLPLTAPSSDATAKANQPCLSAQSQLTQLLTFQQVRKVDTNNLGDINADSTNPYLFKVRNTILILKGGGIEAVLA</sequence>
<evidence type="ECO:0000313" key="2">
    <source>
        <dbReference type="Proteomes" id="UP000784294"/>
    </source>
</evidence>
<organism evidence="1 2">
    <name type="scientific">Protopolystoma xenopodis</name>
    <dbReference type="NCBI Taxonomy" id="117903"/>
    <lineage>
        <taxon>Eukaryota</taxon>
        <taxon>Metazoa</taxon>
        <taxon>Spiralia</taxon>
        <taxon>Lophotrochozoa</taxon>
        <taxon>Platyhelminthes</taxon>
        <taxon>Monogenea</taxon>
        <taxon>Polyopisthocotylea</taxon>
        <taxon>Polystomatidea</taxon>
        <taxon>Polystomatidae</taxon>
        <taxon>Protopolystoma</taxon>
    </lineage>
</organism>
<dbReference type="EMBL" id="CAAALY010059919">
    <property type="protein sequence ID" value="VEL23081.1"/>
    <property type="molecule type" value="Genomic_DNA"/>
</dbReference>